<protein>
    <submittedName>
        <fullName evidence="1">Uncharacterized protein</fullName>
    </submittedName>
</protein>
<organism evidence="1">
    <name type="scientific">bioreactor metagenome</name>
    <dbReference type="NCBI Taxonomy" id="1076179"/>
    <lineage>
        <taxon>unclassified sequences</taxon>
        <taxon>metagenomes</taxon>
        <taxon>ecological metagenomes</taxon>
    </lineage>
</organism>
<comment type="caution">
    <text evidence="1">The sequence shown here is derived from an EMBL/GenBank/DDBJ whole genome shotgun (WGS) entry which is preliminary data.</text>
</comment>
<sequence length="128" mass="13056">MGAETGLGAAAVERFHHGVEGALQVGHGDSFVHHEPFHLMEHGGVGGVHLVLAVDPAGGDDADGKGLGFHHVDLDRGGLGAQKNLGVIGEIEGILPLTGGMTLGCIEPRKVIIGQLHLGTFGNLEAHA</sequence>
<name>A0A645BW57_9ZZZZ</name>
<gene>
    <name evidence="1" type="ORF">SDC9_116283</name>
</gene>
<dbReference type="AlphaFoldDB" id="A0A645BW57"/>
<evidence type="ECO:0000313" key="1">
    <source>
        <dbReference type="EMBL" id="MPM69338.1"/>
    </source>
</evidence>
<proteinExistence type="predicted"/>
<accession>A0A645BW57</accession>
<dbReference type="EMBL" id="VSSQ01022806">
    <property type="protein sequence ID" value="MPM69338.1"/>
    <property type="molecule type" value="Genomic_DNA"/>
</dbReference>
<reference evidence="1" key="1">
    <citation type="submission" date="2019-08" db="EMBL/GenBank/DDBJ databases">
        <authorList>
            <person name="Kucharzyk K."/>
            <person name="Murdoch R.W."/>
            <person name="Higgins S."/>
            <person name="Loffler F."/>
        </authorList>
    </citation>
    <scope>NUCLEOTIDE SEQUENCE</scope>
</reference>